<evidence type="ECO:0000313" key="2">
    <source>
        <dbReference type="EMBL" id="KAK5958671.1"/>
    </source>
</evidence>
<sequence length="210" mass="22402">MASLAPEEKLKFLISILKNIGNDGTPDLQAVAVERGDKRANVQYQYEAIIQSASDCTLDKNRVVPKADAKAPATPSGTKKKASKSEKADTTKATTPEPEKAHEPPITPKSADAEDTGGDHDEDAAAPTTPKTPTSTASQKRGRPKKDAADGEDVPKSSSAKKPRKTKKQKEAEEKAAKELGIEEGTKGDDEGDAKDDEVEAKEELEEHDA</sequence>
<gene>
    <name evidence="2" type="ORF">OHC33_000514</name>
</gene>
<name>A0AAN8ICM8_9EURO</name>
<feature type="compositionally biased region" description="Basic residues" evidence="1">
    <location>
        <begin position="159"/>
        <end position="168"/>
    </location>
</feature>
<dbReference type="AlphaFoldDB" id="A0AAN8ICM8"/>
<feature type="compositionally biased region" description="Basic and acidic residues" evidence="1">
    <location>
        <begin position="169"/>
        <end position="189"/>
    </location>
</feature>
<evidence type="ECO:0000256" key="1">
    <source>
        <dbReference type="SAM" id="MobiDB-lite"/>
    </source>
</evidence>
<feature type="compositionally biased region" description="Basic and acidic residues" evidence="1">
    <location>
        <begin position="145"/>
        <end position="155"/>
    </location>
</feature>
<feature type="region of interest" description="Disordered" evidence="1">
    <location>
        <begin position="65"/>
        <end position="210"/>
    </location>
</feature>
<protein>
    <submittedName>
        <fullName evidence="2">Uncharacterized protein</fullName>
    </submittedName>
</protein>
<evidence type="ECO:0000313" key="3">
    <source>
        <dbReference type="Proteomes" id="UP001316803"/>
    </source>
</evidence>
<feature type="compositionally biased region" description="Acidic residues" evidence="1">
    <location>
        <begin position="190"/>
        <end position="210"/>
    </location>
</feature>
<feature type="compositionally biased region" description="Acidic residues" evidence="1">
    <location>
        <begin position="113"/>
        <end position="124"/>
    </location>
</feature>
<organism evidence="2 3">
    <name type="scientific">Knufia fluminis</name>
    <dbReference type="NCBI Taxonomy" id="191047"/>
    <lineage>
        <taxon>Eukaryota</taxon>
        <taxon>Fungi</taxon>
        <taxon>Dikarya</taxon>
        <taxon>Ascomycota</taxon>
        <taxon>Pezizomycotina</taxon>
        <taxon>Eurotiomycetes</taxon>
        <taxon>Chaetothyriomycetidae</taxon>
        <taxon>Chaetothyriales</taxon>
        <taxon>Trichomeriaceae</taxon>
        <taxon>Knufia</taxon>
    </lineage>
</organism>
<comment type="caution">
    <text evidence="2">The sequence shown here is derived from an EMBL/GenBank/DDBJ whole genome shotgun (WGS) entry which is preliminary data.</text>
</comment>
<proteinExistence type="predicted"/>
<keyword evidence="3" id="KW-1185">Reference proteome</keyword>
<dbReference type="Proteomes" id="UP001316803">
    <property type="component" value="Unassembled WGS sequence"/>
</dbReference>
<dbReference type="EMBL" id="JAKLMC020000001">
    <property type="protein sequence ID" value="KAK5958671.1"/>
    <property type="molecule type" value="Genomic_DNA"/>
</dbReference>
<reference evidence="2 3" key="1">
    <citation type="submission" date="2022-12" db="EMBL/GenBank/DDBJ databases">
        <title>Genomic features and morphological characterization of a novel Knufia sp. strain isolated from spacecraft assembly facility.</title>
        <authorList>
            <person name="Teixeira M."/>
            <person name="Chander A.M."/>
            <person name="Stajich J.E."/>
            <person name="Venkateswaran K."/>
        </authorList>
    </citation>
    <scope>NUCLEOTIDE SEQUENCE [LARGE SCALE GENOMIC DNA]</scope>
    <source>
        <strain evidence="2 3">FJI-L2-BK-P2</strain>
    </source>
</reference>
<accession>A0AAN8ICM8</accession>
<feature type="compositionally biased region" description="Low complexity" evidence="1">
    <location>
        <begin position="125"/>
        <end position="138"/>
    </location>
</feature>